<comment type="caution">
    <text evidence="3">The sequence shown here is derived from an EMBL/GenBank/DDBJ whole genome shotgun (WGS) entry which is preliminary data.</text>
</comment>
<feature type="chain" id="PRO_5045960761" evidence="1">
    <location>
        <begin position="30"/>
        <end position="117"/>
    </location>
</feature>
<sequence length="117" mass="12290">MPSPRSATAAVAIAAVVFTGLGTLNTAQAADVRPTAHYCGYDSRVTPPTIAYGSTGDTVRELWCLLVVCGYDPGAYDGVFGDGLRRAVRAFQRDHGLAVDGIVGPTTWYALRNCVPA</sequence>
<dbReference type="Pfam" id="PF01471">
    <property type="entry name" value="PG_binding_1"/>
    <property type="match status" value="1"/>
</dbReference>
<keyword evidence="4" id="KW-1185">Reference proteome</keyword>
<dbReference type="InterPro" id="IPR002477">
    <property type="entry name" value="Peptidoglycan-bd-like"/>
</dbReference>
<evidence type="ECO:0000313" key="3">
    <source>
        <dbReference type="EMBL" id="MDT0322291.1"/>
    </source>
</evidence>
<dbReference type="InterPro" id="IPR036366">
    <property type="entry name" value="PGBDSf"/>
</dbReference>
<feature type="domain" description="Peptidoglycan binding-like" evidence="2">
    <location>
        <begin position="55"/>
        <end position="111"/>
    </location>
</feature>
<dbReference type="Proteomes" id="UP001183420">
    <property type="component" value="Unassembled WGS sequence"/>
</dbReference>
<organism evidence="3 4">
    <name type="scientific">Streptomyces millisiae</name>
    <dbReference type="NCBI Taxonomy" id="3075542"/>
    <lineage>
        <taxon>Bacteria</taxon>
        <taxon>Bacillati</taxon>
        <taxon>Actinomycetota</taxon>
        <taxon>Actinomycetes</taxon>
        <taxon>Kitasatosporales</taxon>
        <taxon>Streptomycetaceae</taxon>
        <taxon>Streptomyces</taxon>
    </lineage>
</organism>
<dbReference type="EMBL" id="JAVREM010000059">
    <property type="protein sequence ID" value="MDT0322291.1"/>
    <property type="molecule type" value="Genomic_DNA"/>
</dbReference>
<protein>
    <submittedName>
        <fullName evidence="3">Peptidoglycan-binding domain-containing protein</fullName>
    </submittedName>
</protein>
<dbReference type="InterPro" id="IPR036365">
    <property type="entry name" value="PGBD-like_sf"/>
</dbReference>
<reference evidence="4" key="1">
    <citation type="submission" date="2023-07" db="EMBL/GenBank/DDBJ databases">
        <title>30 novel species of actinomycetes from the DSMZ collection.</title>
        <authorList>
            <person name="Nouioui I."/>
        </authorList>
    </citation>
    <scope>NUCLEOTIDE SEQUENCE [LARGE SCALE GENOMIC DNA]</scope>
    <source>
        <strain evidence="4">DSM 44918</strain>
    </source>
</reference>
<dbReference type="RefSeq" id="WP_311602820.1">
    <property type="nucleotide sequence ID" value="NZ_JAVREM010000059.1"/>
</dbReference>
<keyword evidence="1" id="KW-0732">Signal</keyword>
<dbReference type="Gene3D" id="1.10.101.10">
    <property type="entry name" value="PGBD-like superfamily/PGBD"/>
    <property type="match status" value="1"/>
</dbReference>
<evidence type="ECO:0000256" key="1">
    <source>
        <dbReference type="SAM" id="SignalP"/>
    </source>
</evidence>
<feature type="signal peptide" evidence="1">
    <location>
        <begin position="1"/>
        <end position="29"/>
    </location>
</feature>
<gene>
    <name evidence="3" type="ORF">RNC47_28605</name>
</gene>
<accession>A0ABU2LXJ6</accession>
<dbReference type="SUPFAM" id="SSF47090">
    <property type="entry name" value="PGBD-like"/>
    <property type="match status" value="1"/>
</dbReference>
<evidence type="ECO:0000259" key="2">
    <source>
        <dbReference type="Pfam" id="PF01471"/>
    </source>
</evidence>
<evidence type="ECO:0000313" key="4">
    <source>
        <dbReference type="Proteomes" id="UP001183420"/>
    </source>
</evidence>
<name>A0ABU2LXJ6_9ACTN</name>
<proteinExistence type="predicted"/>